<keyword evidence="5" id="KW-0539">Nucleus</keyword>
<dbReference type="GO" id="GO:0003677">
    <property type="term" value="F:DNA binding"/>
    <property type="evidence" value="ECO:0007669"/>
    <property type="project" value="UniProtKB-KW"/>
</dbReference>
<dbReference type="AlphaFoldDB" id="A0A5B8MHL4"/>
<feature type="region of interest" description="Disordered" evidence="6">
    <location>
        <begin position="270"/>
        <end position="302"/>
    </location>
</feature>
<dbReference type="GO" id="GO:0005634">
    <property type="term" value="C:nucleus"/>
    <property type="evidence" value="ECO:0007669"/>
    <property type="project" value="UniProtKB-SubCell"/>
</dbReference>
<evidence type="ECO:0000256" key="6">
    <source>
        <dbReference type="SAM" id="MobiDB-lite"/>
    </source>
</evidence>
<feature type="domain" description="AP2/ERF" evidence="7">
    <location>
        <begin position="406"/>
        <end position="464"/>
    </location>
</feature>
<feature type="region of interest" description="Disordered" evidence="6">
    <location>
        <begin position="480"/>
        <end position="518"/>
    </location>
</feature>
<gene>
    <name evidence="8" type="ORF">A3770_02p16630</name>
</gene>
<comment type="subcellular location">
    <subcellularLocation>
        <location evidence="1">Nucleus</location>
    </subcellularLocation>
</comment>
<dbReference type="STRING" id="1764295.A0A5B8MHL4"/>
<dbReference type="SMART" id="SM00380">
    <property type="entry name" value="AP2"/>
    <property type="match status" value="2"/>
</dbReference>
<keyword evidence="3" id="KW-0238">DNA-binding</keyword>
<evidence type="ECO:0000256" key="5">
    <source>
        <dbReference type="ARBA" id="ARBA00023242"/>
    </source>
</evidence>
<sequence length="602" mass="65853">MMQETCFDDQTALGLRREAGDEEEEDPLIGLLTQELLNDLPSPDFGKIGEGLHQHSAWDDSLLAAKRLDGGDDDAEGNGDQGCFGEREVNGDGFKLFDLLPSFPPPQEEEALHAHGRQHNAPPLLPCPDQLDFYSAPPPLSDGCRVDVAKVISRPKDRVVTFASTTQVIQMPWSSHLHDRFVTTLGTLDADKALAHKPANSDSSVKRFHDLNADTASYQTSLTHTTCAAPDNMAKSSETFGQPGGRGRREVIMRLERIIKSFVVEEKCPPGGAGVAAAGTSRSESHGDADASGGKSEDKSNTTVLRYGGHKFKGVTKHRCTGRWEAHIWDQGKQVYLGGFSSSTAAARAYDLVAVKCKKKNLTEKALNFPLETYTHIVEDIRCASKDELVSALRRKSCGFARGTSRFRGVTRRSQNGRWEARSAALGKRKYIYLGTFDSEEEAARAYDRTSIRNHGFNAVTNFDISEYDNEMAALIASGASHSSSTSSVSDKSSTSSCKRKRGSRQATKQKERKTIRSPMLGNRGKFMVEQGIDDYLIPKLHVPAMESPRARTDPACAFLVEEQGPYDSSGKGGKDFFASAFEGPVKGEPDDKGADQLQFFI</sequence>
<reference evidence="8 9" key="1">
    <citation type="submission" date="2018-07" db="EMBL/GenBank/DDBJ databases">
        <title>The complete nuclear genome of the prasinophyte Chloropicon primus (CCMP1205).</title>
        <authorList>
            <person name="Pombert J.-F."/>
            <person name="Otis C."/>
            <person name="Turmel M."/>
            <person name="Lemieux C."/>
        </authorList>
    </citation>
    <scope>NUCLEOTIDE SEQUENCE [LARGE SCALE GENOMIC DNA]</scope>
    <source>
        <strain evidence="8 9">CCMP1205</strain>
    </source>
</reference>
<dbReference type="GO" id="GO:0003700">
    <property type="term" value="F:DNA-binding transcription factor activity"/>
    <property type="evidence" value="ECO:0007669"/>
    <property type="project" value="InterPro"/>
</dbReference>
<feature type="compositionally biased region" description="Basic and acidic residues" evidence="6">
    <location>
        <begin position="586"/>
        <end position="595"/>
    </location>
</feature>
<protein>
    <submittedName>
        <fullName evidence="8">AP2 domain-containing protein</fullName>
    </submittedName>
</protein>
<keyword evidence="4" id="KW-0804">Transcription</keyword>
<dbReference type="InterPro" id="IPR016177">
    <property type="entry name" value="DNA-bd_dom_sf"/>
</dbReference>
<dbReference type="Pfam" id="PF00847">
    <property type="entry name" value="AP2"/>
    <property type="match status" value="1"/>
</dbReference>
<dbReference type="Proteomes" id="UP000316726">
    <property type="component" value="Chromosome 2"/>
</dbReference>
<evidence type="ECO:0000256" key="4">
    <source>
        <dbReference type="ARBA" id="ARBA00023163"/>
    </source>
</evidence>
<evidence type="ECO:0000313" key="9">
    <source>
        <dbReference type="Proteomes" id="UP000316726"/>
    </source>
</evidence>
<feature type="region of interest" description="Disordered" evidence="6">
    <location>
        <begin position="1"/>
        <end position="24"/>
    </location>
</feature>
<dbReference type="CDD" id="cd00018">
    <property type="entry name" value="AP2"/>
    <property type="match status" value="2"/>
</dbReference>
<dbReference type="InterPro" id="IPR036955">
    <property type="entry name" value="AP2/ERF_dom_sf"/>
</dbReference>
<evidence type="ECO:0000256" key="1">
    <source>
        <dbReference type="ARBA" id="ARBA00004123"/>
    </source>
</evidence>
<dbReference type="EMBL" id="CP031035">
    <property type="protein sequence ID" value="QDZ19145.1"/>
    <property type="molecule type" value="Genomic_DNA"/>
</dbReference>
<keyword evidence="2" id="KW-0805">Transcription regulation</keyword>
<dbReference type="PANTHER" id="PTHR32467:SF90">
    <property type="entry name" value="AP2-LIKE ETHYLENE-RESPONSIVE TRANSCRIPTION FACTOR AIL1"/>
    <property type="match status" value="1"/>
</dbReference>
<name>A0A5B8MHL4_9CHLO</name>
<feature type="compositionally biased region" description="Low complexity" evidence="6">
    <location>
        <begin position="480"/>
        <end position="497"/>
    </location>
</feature>
<feature type="compositionally biased region" description="Basic and acidic residues" evidence="6">
    <location>
        <begin position="283"/>
        <end position="300"/>
    </location>
</feature>
<feature type="domain" description="AP2/ERF" evidence="7">
    <location>
        <begin position="311"/>
        <end position="370"/>
    </location>
</feature>
<keyword evidence="9" id="KW-1185">Reference proteome</keyword>
<dbReference type="InterPro" id="IPR001471">
    <property type="entry name" value="AP2/ERF_dom"/>
</dbReference>
<dbReference type="Gene3D" id="3.30.730.10">
    <property type="entry name" value="AP2/ERF domain"/>
    <property type="match status" value="2"/>
</dbReference>
<organism evidence="8 9">
    <name type="scientific">Chloropicon primus</name>
    <dbReference type="NCBI Taxonomy" id="1764295"/>
    <lineage>
        <taxon>Eukaryota</taxon>
        <taxon>Viridiplantae</taxon>
        <taxon>Chlorophyta</taxon>
        <taxon>Chloropicophyceae</taxon>
        <taxon>Chloropicales</taxon>
        <taxon>Chloropicaceae</taxon>
        <taxon>Chloropicon</taxon>
    </lineage>
</organism>
<evidence type="ECO:0000256" key="3">
    <source>
        <dbReference type="ARBA" id="ARBA00023125"/>
    </source>
</evidence>
<proteinExistence type="predicted"/>
<evidence type="ECO:0000259" key="7">
    <source>
        <dbReference type="PROSITE" id="PS51032"/>
    </source>
</evidence>
<dbReference type="PANTHER" id="PTHR32467">
    <property type="entry name" value="AP2-LIKE ETHYLENE-RESPONSIVE TRANSCRIPTION FACTOR"/>
    <property type="match status" value="1"/>
</dbReference>
<accession>A0A5B8MHL4</accession>
<dbReference type="PROSITE" id="PS51032">
    <property type="entry name" value="AP2_ERF"/>
    <property type="match status" value="2"/>
</dbReference>
<evidence type="ECO:0000256" key="2">
    <source>
        <dbReference type="ARBA" id="ARBA00023015"/>
    </source>
</evidence>
<dbReference type="OrthoDB" id="207175at2759"/>
<feature type="region of interest" description="Disordered" evidence="6">
    <location>
        <begin position="581"/>
        <end position="602"/>
    </location>
</feature>
<evidence type="ECO:0000313" key="8">
    <source>
        <dbReference type="EMBL" id="QDZ19145.1"/>
    </source>
</evidence>
<dbReference type="SUPFAM" id="SSF54171">
    <property type="entry name" value="DNA-binding domain"/>
    <property type="match status" value="2"/>
</dbReference>